<protein>
    <submittedName>
        <fullName evidence="3">Uncharacterized protein</fullName>
    </submittedName>
</protein>
<feature type="region of interest" description="Disordered" evidence="1">
    <location>
        <begin position="103"/>
        <end position="127"/>
    </location>
</feature>
<keyword evidence="2" id="KW-1133">Transmembrane helix</keyword>
<feature type="transmembrane region" description="Helical" evidence="2">
    <location>
        <begin position="7"/>
        <end position="29"/>
    </location>
</feature>
<dbReference type="Proteomes" id="UP001237642">
    <property type="component" value="Unassembled WGS sequence"/>
</dbReference>
<evidence type="ECO:0000256" key="2">
    <source>
        <dbReference type="SAM" id="Phobius"/>
    </source>
</evidence>
<reference evidence="3" key="1">
    <citation type="submission" date="2023-02" db="EMBL/GenBank/DDBJ databases">
        <title>Genome of toxic invasive species Heracleum sosnowskyi carries increased number of genes despite the absence of recent whole-genome duplications.</title>
        <authorList>
            <person name="Schelkunov M."/>
            <person name="Shtratnikova V."/>
            <person name="Makarenko M."/>
            <person name="Klepikova A."/>
            <person name="Omelchenko D."/>
            <person name="Novikova G."/>
            <person name="Obukhova E."/>
            <person name="Bogdanov V."/>
            <person name="Penin A."/>
            <person name="Logacheva M."/>
        </authorList>
    </citation>
    <scope>NUCLEOTIDE SEQUENCE</scope>
    <source>
        <strain evidence="3">Hsosn_3</strain>
        <tissue evidence="3">Leaf</tissue>
    </source>
</reference>
<evidence type="ECO:0000313" key="3">
    <source>
        <dbReference type="EMBL" id="KAK1378844.1"/>
    </source>
</evidence>
<gene>
    <name evidence="3" type="ORF">POM88_025588</name>
</gene>
<proteinExistence type="predicted"/>
<dbReference type="EMBL" id="JAUIZM010000006">
    <property type="protein sequence ID" value="KAK1378844.1"/>
    <property type="molecule type" value="Genomic_DNA"/>
</dbReference>
<evidence type="ECO:0000313" key="4">
    <source>
        <dbReference type="Proteomes" id="UP001237642"/>
    </source>
</evidence>
<feature type="compositionally biased region" description="Low complexity" evidence="1">
    <location>
        <begin position="162"/>
        <end position="171"/>
    </location>
</feature>
<feature type="region of interest" description="Disordered" evidence="1">
    <location>
        <begin position="144"/>
        <end position="172"/>
    </location>
</feature>
<evidence type="ECO:0000256" key="1">
    <source>
        <dbReference type="SAM" id="MobiDB-lite"/>
    </source>
</evidence>
<reference evidence="3" key="2">
    <citation type="submission" date="2023-05" db="EMBL/GenBank/DDBJ databases">
        <authorList>
            <person name="Schelkunov M.I."/>
        </authorList>
    </citation>
    <scope>NUCLEOTIDE SEQUENCE</scope>
    <source>
        <strain evidence="3">Hsosn_3</strain>
        <tissue evidence="3">Leaf</tissue>
    </source>
</reference>
<keyword evidence="4" id="KW-1185">Reference proteome</keyword>
<feature type="transmembrane region" description="Helical" evidence="2">
    <location>
        <begin position="35"/>
        <end position="59"/>
    </location>
</feature>
<comment type="caution">
    <text evidence="3">The sequence shown here is derived from an EMBL/GenBank/DDBJ whole genome shotgun (WGS) entry which is preliminary data.</text>
</comment>
<name>A0AAD8MNA5_9APIA</name>
<keyword evidence="2" id="KW-0472">Membrane</keyword>
<dbReference type="AlphaFoldDB" id="A0AAD8MNA5"/>
<organism evidence="3 4">
    <name type="scientific">Heracleum sosnowskyi</name>
    <dbReference type="NCBI Taxonomy" id="360622"/>
    <lineage>
        <taxon>Eukaryota</taxon>
        <taxon>Viridiplantae</taxon>
        <taxon>Streptophyta</taxon>
        <taxon>Embryophyta</taxon>
        <taxon>Tracheophyta</taxon>
        <taxon>Spermatophyta</taxon>
        <taxon>Magnoliopsida</taxon>
        <taxon>eudicotyledons</taxon>
        <taxon>Gunneridae</taxon>
        <taxon>Pentapetalae</taxon>
        <taxon>asterids</taxon>
        <taxon>campanulids</taxon>
        <taxon>Apiales</taxon>
        <taxon>Apiaceae</taxon>
        <taxon>Apioideae</taxon>
        <taxon>apioid superclade</taxon>
        <taxon>Tordylieae</taxon>
        <taxon>Tordyliinae</taxon>
        <taxon>Heracleum</taxon>
    </lineage>
</organism>
<accession>A0AAD8MNA5</accession>
<keyword evidence="2" id="KW-0812">Transmembrane</keyword>
<sequence length="197" mass="22454">MDKSSTTLLMLIASSSVVLTLFVCIGIYISNQPLFQIIWFYSSSHPLLALNLLILLIIVSSRCFAISRNNNSIDYRDDRDQLLLSSDSTQRIIPLIPSLEDASTERERVTSKTRKEGTLERTRKTTKEGTHLRQLKHSNITTEDTVRPPEMSTECRNDEVTSSASSSLSSAKLRKEVSLTKEEVNRRVERFIRKFND</sequence>